<dbReference type="PANTHER" id="PTHR32097:SF4">
    <property type="entry name" value="GENERAL STRESS PROTEIN 16U"/>
    <property type="match status" value="1"/>
</dbReference>
<dbReference type="CDD" id="cd06974">
    <property type="entry name" value="TerD_like"/>
    <property type="match status" value="1"/>
</dbReference>
<dbReference type="Pfam" id="PF02342">
    <property type="entry name" value="TerD"/>
    <property type="match status" value="1"/>
</dbReference>
<organism evidence="3 4">
    <name type="scientific">Gordonia defluvii</name>
    <dbReference type="NCBI Taxonomy" id="283718"/>
    <lineage>
        <taxon>Bacteria</taxon>
        <taxon>Bacillati</taxon>
        <taxon>Actinomycetota</taxon>
        <taxon>Actinomycetes</taxon>
        <taxon>Mycobacteriales</taxon>
        <taxon>Gordoniaceae</taxon>
        <taxon>Gordonia</taxon>
    </lineage>
</organism>
<feature type="domain" description="TerD" evidence="2">
    <location>
        <begin position="7"/>
        <end position="165"/>
    </location>
</feature>
<proteinExistence type="inferred from homology"/>
<sequence length="172" mass="18689">MIVGVRRGLHKVSIGVSWDLAPSTAQLDLDIAAFVLPAGGIVDSDHDFVFFNNLSACGGAIKLNVDSAVFHGWKEEMTVDTAALPDRIERVVIAICSYGGEALFRDFPAGRVELWDSDAGQLARYDLAAGFPEDSAMVYADLRRDGDRWILVARGERFDDLASIARSMGVKV</sequence>
<dbReference type="PANTHER" id="PTHR32097">
    <property type="entry name" value="CAMP-BINDING PROTEIN 1-RELATED"/>
    <property type="match status" value="1"/>
</dbReference>
<dbReference type="Gene3D" id="2.60.60.30">
    <property type="entry name" value="sav2460 like domains"/>
    <property type="match status" value="1"/>
</dbReference>
<reference evidence="4" key="1">
    <citation type="journal article" date="2019" name="Int. J. Syst. Evol. Microbiol.">
        <title>The Global Catalogue of Microorganisms (GCM) 10K type strain sequencing project: providing services to taxonomists for standard genome sequencing and annotation.</title>
        <authorList>
            <consortium name="The Broad Institute Genomics Platform"/>
            <consortium name="The Broad Institute Genome Sequencing Center for Infectious Disease"/>
            <person name="Wu L."/>
            <person name="Ma J."/>
        </authorList>
    </citation>
    <scope>NUCLEOTIDE SEQUENCE [LARGE SCALE GENOMIC DNA]</scope>
    <source>
        <strain evidence="4">JCM 14234</strain>
    </source>
</reference>
<dbReference type="Proteomes" id="UP001501035">
    <property type="component" value="Unassembled WGS sequence"/>
</dbReference>
<dbReference type="InterPro" id="IPR003325">
    <property type="entry name" value="TerD"/>
</dbReference>
<evidence type="ECO:0000313" key="3">
    <source>
        <dbReference type="EMBL" id="GAA3031481.1"/>
    </source>
</evidence>
<comment type="similarity">
    <text evidence="1">Belongs to the CAPAB/TerDEXZ family.</text>
</comment>
<evidence type="ECO:0000256" key="1">
    <source>
        <dbReference type="ARBA" id="ARBA00008775"/>
    </source>
</evidence>
<name>A0ABP6L5K3_9ACTN</name>
<dbReference type="InterPro" id="IPR051324">
    <property type="entry name" value="Stress/Tellurium_Resist"/>
</dbReference>
<protein>
    <submittedName>
        <fullName evidence="3">Calcium homeostasis/redox stress adaptation protein</fullName>
    </submittedName>
</protein>
<comment type="caution">
    <text evidence="3">The sequence shown here is derived from an EMBL/GenBank/DDBJ whole genome shotgun (WGS) entry which is preliminary data.</text>
</comment>
<gene>
    <name evidence="3" type="ORF">GCM10010528_10860</name>
</gene>
<keyword evidence="4" id="KW-1185">Reference proteome</keyword>
<evidence type="ECO:0000259" key="2">
    <source>
        <dbReference type="Pfam" id="PF02342"/>
    </source>
</evidence>
<evidence type="ECO:0000313" key="4">
    <source>
        <dbReference type="Proteomes" id="UP001501035"/>
    </source>
</evidence>
<dbReference type="EMBL" id="BAAAVS010000019">
    <property type="protein sequence ID" value="GAA3031481.1"/>
    <property type="molecule type" value="Genomic_DNA"/>
</dbReference>
<accession>A0ABP6L5K3</accession>